<dbReference type="GO" id="GO:0005634">
    <property type="term" value="C:nucleus"/>
    <property type="evidence" value="ECO:0007669"/>
    <property type="project" value="UniProtKB-SubCell"/>
</dbReference>
<dbReference type="OrthoDB" id="21550at2759"/>
<evidence type="ECO:0000256" key="5">
    <source>
        <dbReference type="ARBA" id="ARBA00022552"/>
    </source>
</evidence>
<feature type="compositionally biased region" description="Polar residues" evidence="9">
    <location>
        <begin position="117"/>
        <end position="126"/>
    </location>
</feature>
<dbReference type="InterPro" id="IPR038664">
    <property type="entry name" value="Gar1/Naf1_Cbf5-bd_sf"/>
</dbReference>
<keyword evidence="4" id="KW-0690">Ribosome biogenesis</keyword>
<gene>
    <name evidence="10" type="ORF">M378DRAFT_182941</name>
</gene>
<feature type="compositionally biased region" description="Polar residues" evidence="9">
    <location>
        <begin position="519"/>
        <end position="532"/>
    </location>
</feature>
<dbReference type="GO" id="GO:0003723">
    <property type="term" value="F:RNA binding"/>
    <property type="evidence" value="ECO:0007669"/>
    <property type="project" value="UniProtKB-KW"/>
</dbReference>
<evidence type="ECO:0000256" key="4">
    <source>
        <dbReference type="ARBA" id="ARBA00022517"/>
    </source>
</evidence>
<organism evidence="10 11">
    <name type="scientific">Amanita muscaria (strain Koide BX008)</name>
    <dbReference type="NCBI Taxonomy" id="946122"/>
    <lineage>
        <taxon>Eukaryota</taxon>
        <taxon>Fungi</taxon>
        <taxon>Dikarya</taxon>
        <taxon>Basidiomycota</taxon>
        <taxon>Agaricomycotina</taxon>
        <taxon>Agaricomycetes</taxon>
        <taxon>Agaricomycetidae</taxon>
        <taxon>Agaricales</taxon>
        <taxon>Pluteineae</taxon>
        <taxon>Amanitaceae</taxon>
        <taxon>Amanita</taxon>
    </lineage>
</organism>
<dbReference type="InterPro" id="IPR007504">
    <property type="entry name" value="H/ACA_rnp_Gar1/Naf1"/>
</dbReference>
<dbReference type="SUPFAM" id="SSF50447">
    <property type="entry name" value="Translation proteins"/>
    <property type="match status" value="1"/>
</dbReference>
<feature type="compositionally biased region" description="Acidic residues" evidence="9">
    <location>
        <begin position="45"/>
        <end position="57"/>
    </location>
</feature>
<name>A0A0C2T6F5_AMAMK</name>
<keyword evidence="6" id="KW-0597">Phosphoprotein</keyword>
<feature type="region of interest" description="Disordered" evidence="9">
    <location>
        <begin position="253"/>
        <end position="272"/>
    </location>
</feature>
<evidence type="ECO:0000313" key="11">
    <source>
        <dbReference type="Proteomes" id="UP000054549"/>
    </source>
</evidence>
<dbReference type="InterPro" id="IPR040309">
    <property type="entry name" value="Naf1"/>
</dbReference>
<dbReference type="Gene3D" id="2.40.10.230">
    <property type="entry name" value="Probable tRNA pseudouridine synthase domain"/>
    <property type="match status" value="1"/>
</dbReference>
<dbReference type="GO" id="GO:0000493">
    <property type="term" value="P:box H/ACA snoRNP assembly"/>
    <property type="evidence" value="ECO:0007669"/>
    <property type="project" value="InterPro"/>
</dbReference>
<feature type="region of interest" description="Disordered" evidence="9">
    <location>
        <begin position="368"/>
        <end position="431"/>
    </location>
</feature>
<evidence type="ECO:0000256" key="2">
    <source>
        <dbReference type="ARBA" id="ARBA00009801"/>
    </source>
</evidence>
<evidence type="ECO:0000256" key="1">
    <source>
        <dbReference type="ARBA" id="ARBA00004123"/>
    </source>
</evidence>
<dbReference type="Pfam" id="PF04410">
    <property type="entry name" value="Gar1"/>
    <property type="match status" value="1"/>
</dbReference>
<dbReference type="GO" id="GO:0006364">
    <property type="term" value="P:rRNA processing"/>
    <property type="evidence" value="ECO:0007669"/>
    <property type="project" value="UniProtKB-KW"/>
</dbReference>
<feature type="region of interest" description="Disordered" evidence="9">
    <location>
        <begin position="21"/>
        <end position="126"/>
    </location>
</feature>
<feature type="region of interest" description="Disordered" evidence="9">
    <location>
        <begin position="519"/>
        <end position="538"/>
    </location>
</feature>
<evidence type="ECO:0000256" key="6">
    <source>
        <dbReference type="ARBA" id="ARBA00022553"/>
    </source>
</evidence>
<feature type="compositionally biased region" description="Basic residues" evidence="9">
    <location>
        <begin position="278"/>
        <end position="287"/>
    </location>
</feature>
<dbReference type="AlphaFoldDB" id="A0A0C2T6F5"/>
<evidence type="ECO:0000256" key="8">
    <source>
        <dbReference type="ARBA" id="ARBA00023242"/>
    </source>
</evidence>
<feature type="compositionally biased region" description="Acidic residues" evidence="9">
    <location>
        <begin position="106"/>
        <end position="115"/>
    </location>
</feature>
<dbReference type="InParanoid" id="A0A0C2T6F5"/>
<keyword evidence="5" id="KW-0698">rRNA processing</keyword>
<reference evidence="10 11" key="1">
    <citation type="submission" date="2014-04" db="EMBL/GenBank/DDBJ databases">
        <title>Evolutionary Origins and Diversification of the Mycorrhizal Mutualists.</title>
        <authorList>
            <consortium name="DOE Joint Genome Institute"/>
            <consortium name="Mycorrhizal Genomics Consortium"/>
            <person name="Kohler A."/>
            <person name="Kuo A."/>
            <person name="Nagy L.G."/>
            <person name="Floudas D."/>
            <person name="Copeland A."/>
            <person name="Barry K.W."/>
            <person name="Cichocki N."/>
            <person name="Veneault-Fourrey C."/>
            <person name="LaButti K."/>
            <person name="Lindquist E.A."/>
            <person name="Lipzen A."/>
            <person name="Lundell T."/>
            <person name="Morin E."/>
            <person name="Murat C."/>
            <person name="Riley R."/>
            <person name="Ohm R."/>
            <person name="Sun H."/>
            <person name="Tunlid A."/>
            <person name="Henrissat B."/>
            <person name="Grigoriev I.V."/>
            <person name="Hibbett D.S."/>
            <person name="Martin F."/>
        </authorList>
    </citation>
    <scope>NUCLEOTIDE SEQUENCE [LARGE SCALE GENOMIC DNA]</scope>
    <source>
        <strain evidence="10 11">Koide BX008</strain>
    </source>
</reference>
<evidence type="ECO:0000256" key="7">
    <source>
        <dbReference type="ARBA" id="ARBA00022884"/>
    </source>
</evidence>
<feature type="compositionally biased region" description="Acidic residues" evidence="9">
    <location>
        <begin position="260"/>
        <end position="272"/>
    </location>
</feature>
<accession>A0A0C2T6F5</accession>
<dbReference type="PANTHER" id="PTHR31633">
    <property type="entry name" value="H/ACA RIBONUCLEOPROTEIN COMPLEX NON-CORE SUBUNIT NAF1"/>
    <property type="match status" value="1"/>
</dbReference>
<proteinExistence type="inferred from homology"/>
<feature type="compositionally biased region" description="Polar residues" evidence="9">
    <location>
        <begin position="406"/>
        <end position="418"/>
    </location>
</feature>
<dbReference type="Proteomes" id="UP000054549">
    <property type="component" value="Unassembled WGS sequence"/>
</dbReference>
<sequence length="538" mass="58881">MDDFRVPHSIPQDLLLIQELVGGSLQPSHPTHATQHEDISSSSESDNDSIASEDEIERELMSKTTDDMDSPDAGPSVPSSDESDSEDESSASRAKNDTGRAAAANDEPDDDDEDAPTQSNNYLQTKNEVVNIPINIPDIAEVGHDEALEKVGEIISIVGNVAIVKGLASEVVNRGLGKALDADTLLVFNDRKVFGHIYETFGPTSQPFYQVRFNDAFPLDPEKVQVLREIFHVPRQSNYVFLRELKRLKGSDASNVHDEEPGEDELEFSDDEAEAAHRLRMKRKRSGSRASSQQPSSGVTPAYDGAEIPAYSGNAFDACGPYDADYVIRPPRPPPMPYEDPYSDAYNGVSSRVPGTMSHGEVASLGLEAIKVPERGRSTSRHPRGQPRGRGRGRGRGRRPSHGSGATWSPQPNLTQEGSVEPYSPHDPRLIAADSFGHMVPGQSGTAVPYAPMWPGFPQAQSFNFGAQQGYQHQPVVQPHINPRFASAFGFNMYPSAYTQMPQPSHLFDQSTRTDNWMLDMNNSNTSNQNGDADNHTS</sequence>
<dbReference type="EMBL" id="KN818222">
    <property type="protein sequence ID" value="KIL71545.1"/>
    <property type="molecule type" value="Genomic_DNA"/>
</dbReference>
<dbReference type="HOGENOM" id="CLU_022331_0_0_1"/>
<dbReference type="STRING" id="946122.A0A0C2T6F5"/>
<comment type="subcellular location">
    <subcellularLocation>
        <location evidence="1">Nucleus</location>
    </subcellularLocation>
</comment>
<comment type="similarity">
    <text evidence="2">Belongs to the NAF1 family.</text>
</comment>
<keyword evidence="8" id="KW-0539">Nucleus</keyword>
<keyword evidence="7" id="KW-0694">RNA-binding</keyword>
<feature type="compositionally biased region" description="Basic residues" evidence="9">
    <location>
        <begin position="378"/>
        <end position="401"/>
    </location>
</feature>
<keyword evidence="11" id="KW-1185">Reference proteome</keyword>
<dbReference type="PANTHER" id="PTHR31633:SF1">
    <property type="entry name" value="H_ACA RIBONUCLEOPROTEIN COMPLEX NON-CORE SUBUNIT NAF1"/>
    <property type="match status" value="1"/>
</dbReference>
<evidence type="ECO:0000256" key="3">
    <source>
        <dbReference type="ARBA" id="ARBA00021438"/>
    </source>
</evidence>
<dbReference type="GO" id="GO:0005732">
    <property type="term" value="C:sno(s)RNA-containing ribonucleoprotein complex"/>
    <property type="evidence" value="ECO:0007669"/>
    <property type="project" value="InterPro"/>
</dbReference>
<dbReference type="GO" id="GO:0001522">
    <property type="term" value="P:pseudouridine synthesis"/>
    <property type="evidence" value="ECO:0007669"/>
    <property type="project" value="InterPro"/>
</dbReference>
<dbReference type="InterPro" id="IPR009000">
    <property type="entry name" value="Transl_B-barrel_sf"/>
</dbReference>
<protein>
    <recommendedName>
        <fullName evidence="3">H/ACA ribonucleoprotein complex non-core subunit NAF1</fullName>
    </recommendedName>
</protein>
<feature type="compositionally biased region" description="Low complexity" evidence="9">
    <location>
        <begin position="288"/>
        <end position="298"/>
    </location>
</feature>
<evidence type="ECO:0000256" key="9">
    <source>
        <dbReference type="SAM" id="MobiDB-lite"/>
    </source>
</evidence>
<feature type="region of interest" description="Disordered" evidence="9">
    <location>
        <begin position="278"/>
        <end position="305"/>
    </location>
</feature>
<evidence type="ECO:0000313" key="10">
    <source>
        <dbReference type="EMBL" id="KIL71545.1"/>
    </source>
</evidence>